<dbReference type="EC" id="2.4.-.-" evidence="4"/>
<reference evidence="4" key="1">
    <citation type="submission" date="2019-11" db="EMBL/GenBank/DDBJ databases">
        <authorList>
            <person name="Feng L."/>
        </authorList>
    </citation>
    <scope>NUCLEOTIDE SEQUENCE</scope>
    <source>
        <strain evidence="4">BfaecisLFYP10</strain>
    </source>
</reference>
<dbReference type="CDD" id="cd00761">
    <property type="entry name" value="Glyco_tranf_GTA_type"/>
    <property type="match status" value="1"/>
</dbReference>
<keyword evidence="2 4" id="KW-0808">Transferase</keyword>
<dbReference type="AlphaFoldDB" id="A0A6N2X0Y5"/>
<gene>
    <name evidence="4" type="primary">epsH_5</name>
    <name evidence="4" type="ORF">BFLFYP10_03710</name>
</gene>
<dbReference type="PANTHER" id="PTHR22916:SF51">
    <property type="entry name" value="GLYCOSYLTRANSFERASE EPSH-RELATED"/>
    <property type="match status" value="1"/>
</dbReference>
<evidence type="ECO:0000256" key="1">
    <source>
        <dbReference type="ARBA" id="ARBA00022676"/>
    </source>
</evidence>
<proteinExistence type="predicted"/>
<accession>A0A6N2X0Y5</accession>
<name>A0A6N2X0Y5_9BACE</name>
<sequence>MLEVDSIKISVVIPIYNVELYIERCVRSLMEQTLENIEFIFVNDCTLDKSMDILQHVLEEYPARKKSVKIIEHKENRGLAAARNTGLNNVTGEYIIHCDSDDWIEKDMYEKLLRKALKTCADIVVCDFYDDYIGYSVVRKQPFPQESQECIKRMMNGELQCNTWNKLIARKLYERTKIYFPEGVNMWEDVSTIIPLCFHANIVAYVSEPLYHYIHYNTGSYLTRMNQSSLYNLIEALELIEVFLKEQEVYQQYAGNLCFMKLTVKLNLLLGSKGEQQKKWNNLYSEANIYIWQSTYISIYWKLALQFAALNMLFLFNIMAQLGKVLRSIKSR</sequence>
<dbReference type="GO" id="GO:0016758">
    <property type="term" value="F:hexosyltransferase activity"/>
    <property type="evidence" value="ECO:0007669"/>
    <property type="project" value="UniProtKB-ARBA"/>
</dbReference>
<evidence type="ECO:0000259" key="3">
    <source>
        <dbReference type="Pfam" id="PF00535"/>
    </source>
</evidence>
<keyword evidence="1 4" id="KW-0328">Glycosyltransferase</keyword>
<organism evidence="4">
    <name type="scientific">Bacteroides faecis</name>
    <dbReference type="NCBI Taxonomy" id="674529"/>
    <lineage>
        <taxon>Bacteria</taxon>
        <taxon>Pseudomonadati</taxon>
        <taxon>Bacteroidota</taxon>
        <taxon>Bacteroidia</taxon>
        <taxon>Bacteroidales</taxon>
        <taxon>Bacteroidaceae</taxon>
        <taxon>Bacteroides</taxon>
    </lineage>
</organism>
<dbReference type="Pfam" id="PF00535">
    <property type="entry name" value="Glycos_transf_2"/>
    <property type="match status" value="1"/>
</dbReference>
<dbReference type="Gene3D" id="3.90.550.10">
    <property type="entry name" value="Spore Coat Polysaccharide Biosynthesis Protein SpsA, Chain A"/>
    <property type="match status" value="1"/>
</dbReference>
<dbReference type="InterPro" id="IPR029044">
    <property type="entry name" value="Nucleotide-diphossugar_trans"/>
</dbReference>
<feature type="domain" description="Glycosyltransferase 2-like" evidence="3">
    <location>
        <begin position="10"/>
        <end position="155"/>
    </location>
</feature>
<protein>
    <submittedName>
        <fullName evidence="4">Glycosyltransferase EpsH</fullName>
        <ecNumber evidence="4">2.4.-.-</ecNumber>
    </submittedName>
</protein>
<dbReference type="SUPFAM" id="SSF53448">
    <property type="entry name" value="Nucleotide-diphospho-sugar transferases"/>
    <property type="match status" value="1"/>
</dbReference>
<evidence type="ECO:0000313" key="4">
    <source>
        <dbReference type="EMBL" id="VYT47753.1"/>
    </source>
</evidence>
<dbReference type="PANTHER" id="PTHR22916">
    <property type="entry name" value="GLYCOSYLTRANSFERASE"/>
    <property type="match status" value="1"/>
</dbReference>
<dbReference type="InterPro" id="IPR001173">
    <property type="entry name" value="Glyco_trans_2-like"/>
</dbReference>
<evidence type="ECO:0000256" key="2">
    <source>
        <dbReference type="ARBA" id="ARBA00022679"/>
    </source>
</evidence>
<dbReference type="EMBL" id="CACRSZ010000083">
    <property type="protein sequence ID" value="VYT47753.1"/>
    <property type="molecule type" value="Genomic_DNA"/>
</dbReference>
<dbReference type="RefSeq" id="WP_138338250.1">
    <property type="nucleotide sequence ID" value="NZ_CACRSZ010000083.1"/>
</dbReference>